<dbReference type="PANTHER" id="PTHR33490:SF12">
    <property type="entry name" value="BLL5557 PROTEIN"/>
    <property type="match status" value="1"/>
</dbReference>
<dbReference type="SUPFAM" id="SSF54001">
    <property type="entry name" value="Cysteine proteinases"/>
    <property type="match status" value="1"/>
</dbReference>
<reference evidence="3" key="1">
    <citation type="journal article" date="2014" name="Int. J. Syst. Evol. Microbiol.">
        <title>Complete genome sequence of Corynebacterium casei LMG S-19264T (=DSM 44701T), isolated from a smear-ripened cheese.</title>
        <authorList>
            <consortium name="US DOE Joint Genome Institute (JGI-PGF)"/>
            <person name="Walter F."/>
            <person name="Albersmeier A."/>
            <person name="Kalinowski J."/>
            <person name="Ruckert C."/>
        </authorList>
    </citation>
    <scope>NUCLEOTIDE SEQUENCE</scope>
    <source>
        <strain evidence="3">KCTC 42650</strain>
    </source>
</reference>
<evidence type="ECO:0000313" key="3">
    <source>
        <dbReference type="EMBL" id="GHF33061.1"/>
    </source>
</evidence>
<dbReference type="RefSeq" id="WP_229863849.1">
    <property type="nucleotide sequence ID" value="NZ_BNCJ01000001.1"/>
</dbReference>
<dbReference type="PANTHER" id="PTHR33490">
    <property type="entry name" value="BLR5614 PROTEIN-RELATED"/>
    <property type="match status" value="1"/>
</dbReference>
<comment type="caution">
    <text evidence="3">The sequence shown here is derived from an EMBL/GenBank/DDBJ whole genome shotgun (WGS) entry which is preliminary data.</text>
</comment>
<dbReference type="Proteomes" id="UP000626220">
    <property type="component" value="Unassembled WGS sequence"/>
</dbReference>
<feature type="domain" description="Transglutaminase-like" evidence="2">
    <location>
        <begin position="172"/>
        <end position="232"/>
    </location>
</feature>
<reference evidence="3" key="2">
    <citation type="submission" date="2020-09" db="EMBL/GenBank/DDBJ databases">
        <authorList>
            <person name="Sun Q."/>
            <person name="Kim S."/>
        </authorList>
    </citation>
    <scope>NUCLEOTIDE SEQUENCE</scope>
    <source>
        <strain evidence="3">KCTC 42650</strain>
    </source>
</reference>
<evidence type="ECO:0000259" key="2">
    <source>
        <dbReference type="SMART" id="SM00460"/>
    </source>
</evidence>
<dbReference type="InterPro" id="IPR038765">
    <property type="entry name" value="Papain-like_cys_pep_sf"/>
</dbReference>
<keyword evidence="4" id="KW-1185">Reference proteome</keyword>
<proteinExistence type="predicted"/>
<dbReference type="Gene3D" id="3.10.620.30">
    <property type="match status" value="1"/>
</dbReference>
<evidence type="ECO:0000256" key="1">
    <source>
        <dbReference type="SAM" id="MobiDB-lite"/>
    </source>
</evidence>
<dbReference type="AlphaFoldDB" id="A0A8J3GTE9"/>
<dbReference type="Gene3D" id="2.60.40.2250">
    <property type="match status" value="1"/>
</dbReference>
<accession>A0A8J3GTE9</accession>
<dbReference type="InterPro" id="IPR002931">
    <property type="entry name" value="Transglutaminase-like"/>
</dbReference>
<name>A0A8J3GTE9_9RHOB</name>
<protein>
    <recommendedName>
        <fullName evidence="2">Transglutaminase-like domain-containing protein</fullName>
    </recommendedName>
</protein>
<dbReference type="Pfam" id="PF01841">
    <property type="entry name" value="Transglut_core"/>
    <property type="match status" value="1"/>
</dbReference>
<organism evidence="3 4">
    <name type="scientific">Seohaeicola zhoushanensis</name>
    <dbReference type="NCBI Taxonomy" id="1569283"/>
    <lineage>
        <taxon>Bacteria</taxon>
        <taxon>Pseudomonadati</taxon>
        <taxon>Pseudomonadota</taxon>
        <taxon>Alphaproteobacteria</taxon>
        <taxon>Rhodobacterales</taxon>
        <taxon>Roseobacteraceae</taxon>
        <taxon>Seohaeicola</taxon>
    </lineage>
</organism>
<sequence length="274" mass="29278">MTAQTVQPGPQSSPGTDTARRVSVEVTLDYEVPEGADIMLRIGAGRHQGQRVLQHGYTSETALAIREAPSSTVWARAQGQFRCTYRAEVEVDRSAAELASLPAVPVQELPDEVLRYMVASRYCPSDEFASFVTSEFAETTGGARVQAIADWVAEHLTYAAGVSNAHTTALDTFVARQGVCRDFAHLVITLVRASCIPARIASVYGATVTPPDFHAVAEVYLDGNWHLVDATGMAGPEGLVKICDGRDAADIAFMTIYGGAVNLTEQVVSVTADS</sequence>
<evidence type="ECO:0000313" key="4">
    <source>
        <dbReference type="Proteomes" id="UP000626220"/>
    </source>
</evidence>
<gene>
    <name evidence="3" type="ORF">GCM10017056_00560</name>
</gene>
<dbReference type="EMBL" id="BNCJ01000001">
    <property type="protein sequence ID" value="GHF33061.1"/>
    <property type="molecule type" value="Genomic_DNA"/>
</dbReference>
<feature type="region of interest" description="Disordered" evidence="1">
    <location>
        <begin position="1"/>
        <end position="21"/>
    </location>
</feature>
<feature type="compositionally biased region" description="Polar residues" evidence="1">
    <location>
        <begin position="1"/>
        <end position="16"/>
    </location>
</feature>
<dbReference type="SMART" id="SM00460">
    <property type="entry name" value="TGc"/>
    <property type="match status" value="1"/>
</dbReference>